<accession>A0AAJ1V2M1</accession>
<evidence type="ECO:0000256" key="4">
    <source>
        <dbReference type="PIRSR" id="PIRSR006806-1"/>
    </source>
</evidence>
<reference evidence="6" key="1">
    <citation type="submission" date="2023-05" db="EMBL/GenBank/DDBJ databases">
        <title>Cataloging the Phylogenetic Diversity of Human Bladder Bacteria.</title>
        <authorList>
            <person name="Du J."/>
        </authorList>
    </citation>
    <scope>NUCLEOTIDE SEQUENCE</scope>
    <source>
        <strain evidence="6">UMB1231</strain>
    </source>
</reference>
<dbReference type="RefSeq" id="WP_285065650.1">
    <property type="nucleotide sequence ID" value="NZ_JASOOE010000006.1"/>
</dbReference>
<protein>
    <recommendedName>
        <fullName evidence="5">5-formyltetrahydrofolate cyclo-ligase</fullName>
        <ecNumber evidence="5">6.3.3.2</ecNumber>
    </recommendedName>
</protein>
<dbReference type="EC" id="6.3.3.2" evidence="5"/>
<gene>
    <name evidence="6" type="ORF">QP433_04330</name>
</gene>
<feature type="binding site" evidence="4">
    <location>
        <position position="55"/>
    </location>
    <ligand>
        <name>substrate</name>
    </ligand>
</feature>
<evidence type="ECO:0000256" key="3">
    <source>
        <dbReference type="ARBA" id="ARBA00022840"/>
    </source>
</evidence>
<evidence type="ECO:0000256" key="5">
    <source>
        <dbReference type="RuleBase" id="RU361279"/>
    </source>
</evidence>
<dbReference type="GO" id="GO:0046872">
    <property type="term" value="F:metal ion binding"/>
    <property type="evidence" value="ECO:0007669"/>
    <property type="project" value="UniProtKB-KW"/>
</dbReference>
<evidence type="ECO:0000313" key="6">
    <source>
        <dbReference type="EMBL" id="MDK7187203.1"/>
    </source>
</evidence>
<keyword evidence="5" id="KW-0479">Metal-binding</keyword>
<feature type="binding site" evidence="4">
    <location>
        <begin position="132"/>
        <end position="140"/>
    </location>
    <ligand>
        <name>ATP</name>
        <dbReference type="ChEBI" id="CHEBI:30616"/>
    </ligand>
</feature>
<sequence length="190" mass="21867">MISKNELRQLIFKKRQQLSQAYRQEAQNKIYQQVFDLPLFKAAKSVLIYTSTEEEMDTRPIIEEGWKLGKTMTVPRVYPKRQMEAHVITPDSTYQVSKFGIPEPLADSPIIDPQDLDLIIMPCVSCNNQGQRIGYGGGFYDRFLLRAKKIPVILPYFAKLQSEEIPTEDHDQTVDVVITEEGTIDLRSKD</sequence>
<keyword evidence="5" id="KW-0460">Magnesium</keyword>
<dbReference type="GO" id="GO:0030272">
    <property type="term" value="F:5-formyltetrahydrofolate cyclo-ligase activity"/>
    <property type="evidence" value="ECO:0007669"/>
    <property type="project" value="UniProtKB-EC"/>
</dbReference>
<dbReference type="InterPro" id="IPR037171">
    <property type="entry name" value="NagB/RpiA_transferase-like"/>
</dbReference>
<comment type="caution">
    <text evidence="6">The sequence shown here is derived from an EMBL/GenBank/DDBJ whole genome shotgun (WGS) entry which is preliminary data.</text>
</comment>
<dbReference type="PANTHER" id="PTHR23407:SF1">
    <property type="entry name" value="5-FORMYLTETRAHYDROFOLATE CYCLO-LIGASE"/>
    <property type="match status" value="1"/>
</dbReference>
<dbReference type="GO" id="GO:0009396">
    <property type="term" value="P:folic acid-containing compound biosynthetic process"/>
    <property type="evidence" value="ECO:0007669"/>
    <property type="project" value="TreeGrafter"/>
</dbReference>
<dbReference type="PANTHER" id="PTHR23407">
    <property type="entry name" value="ATPASE INHIBITOR/5-FORMYLTETRAHYDROFOLATE CYCLO-LIGASE"/>
    <property type="match status" value="1"/>
</dbReference>
<dbReference type="NCBIfam" id="TIGR02727">
    <property type="entry name" value="MTHFS_bact"/>
    <property type="match status" value="1"/>
</dbReference>
<organism evidence="6 7">
    <name type="scientific">Facklamia hominis</name>
    <dbReference type="NCBI Taxonomy" id="178214"/>
    <lineage>
        <taxon>Bacteria</taxon>
        <taxon>Bacillati</taxon>
        <taxon>Bacillota</taxon>
        <taxon>Bacilli</taxon>
        <taxon>Lactobacillales</taxon>
        <taxon>Aerococcaceae</taxon>
        <taxon>Facklamia</taxon>
    </lineage>
</organism>
<feature type="binding site" evidence="4">
    <location>
        <begin position="4"/>
        <end position="8"/>
    </location>
    <ligand>
        <name>ATP</name>
        <dbReference type="ChEBI" id="CHEBI:30616"/>
    </ligand>
</feature>
<comment type="cofactor">
    <cofactor evidence="5">
        <name>Mg(2+)</name>
        <dbReference type="ChEBI" id="CHEBI:18420"/>
    </cofactor>
</comment>
<comment type="similarity">
    <text evidence="1 5">Belongs to the 5-formyltetrahydrofolate cyclo-ligase family.</text>
</comment>
<dbReference type="PIRSF" id="PIRSF006806">
    <property type="entry name" value="FTHF_cligase"/>
    <property type="match status" value="1"/>
</dbReference>
<name>A0AAJ1V2M1_9LACT</name>
<evidence type="ECO:0000313" key="7">
    <source>
        <dbReference type="Proteomes" id="UP001229251"/>
    </source>
</evidence>
<keyword evidence="6" id="KW-0436">Ligase</keyword>
<dbReference type="InterPro" id="IPR024185">
    <property type="entry name" value="FTHF_cligase-like_sf"/>
</dbReference>
<dbReference type="Proteomes" id="UP001229251">
    <property type="component" value="Unassembled WGS sequence"/>
</dbReference>
<dbReference type="AlphaFoldDB" id="A0AAJ1V2M1"/>
<dbReference type="Gene3D" id="3.40.50.10420">
    <property type="entry name" value="NagB/RpiA/CoA transferase-like"/>
    <property type="match status" value="1"/>
</dbReference>
<evidence type="ECO:0000256" key="1">
    <source>
        <dbReference type="ARBA" id="ARBA00010638"/>
    </source>
</evidence>
<keyword evidence="2 4" id="KW-0547">Nucleotide-binding</keyword>
<dbReference type="Pfam" id="PF01812">
    <property type="entry name" value="5-FTHF_cyc-lig"/>
    <property type="match status" value="1"/>
</dbReference>
<dbReference type="GO" id="GO:0035999">
    <property type="term" value="P:tetrahydrofolate interconversion"/>
    <property type="evidence" value="ECO:0007669"/>
    <property type="project" value="TreeGrafter"/>
</dbReference>
<dbReference type="SUPFAM" id="SSF100950">
    <property type="entry name" value="NagB/RpiA/CoA transferase-like"/>
    <property type="match status" value="1"/>
</dbReference>
<keyword evidence="3 4" id="KW-0067">ATP-binding</keyword>
<dbReference type="GO" id="GO:0005524">
    <property type="term" value="F:ATP binding"/>
    <property type="evidence" value="ECO:0007669"/>
    <property type="project" value="UniProtKB-KW"/>
</dbReference>
<proteinExistence type="inferred from homology"/>
<evidence type="ECO:0000256" key="2">
    <source>
        <dbReference type="ARBA" id="ARBA00022741"/>
    </source>
</evidence>
<dbReference type="InterPro" id="IPR002698">
    <property type="entry name" value="FTHF_cligase"/>
</dbReference>
<dbReference type="EMBL" id="JASOOE010000006">
    <property type="protein sequence ID" value="MDK7187203.1"/>
    <property type="molecule type" value="Genomic_DNA"/>
</dbReference>
<comment type="catalytic activity">
    <reaction evidence="5">
        <text>(6S)-5-formyl-5,6,7,8-tetrahydrofolate + ATP = (6R)-5,10-methenyltetrahydrofolate + ADP + phosphate</text>
        <dbReference type="Rhea" id="RHEA:10488"/>
        <dbReference type="ChEBI" id="CHEBI:30616"/>
        <dbReference type="ChEBI" id="CHEBI:43474"/>
        <dbReference type="ChEBI" id="CHEBI:57455"/>
        <dbReference type="ChEBI" id="CHEBI:57457"/>
        <dbReference type="ChEBI" id="CHEBI:456216"/>
        <dbReference type="EC" id="6.3.3.2"/>
    </reaction>
</comment>